<gene>
    <name evidence="2" type="ORF">CSSPTR1EN2_LOCUS9780</name>
</gene>
<dbReference type="Proteomes" id="UP001497512">
    <property type="component" value="Chromosome 17"/>
</dbReference>
<protein>
    <recommendedName>
        <fullName evidence="4">F-box protein</fullName>
    </recommendedName>
</protein>
<evidence type="ECO:0008006" key="4">
    <source>
        <dbReference type="Google" id="ProtNLM"/>
    </source>
</evidence>
<keyword evidence="3" id="KW-1185">Reference proteome</keyword>
<organism evidence="2 3">
    <name type="scientific">Sphagnum troendelagicum</name>
    <dbReference type="NCBI Taxonomy" id="128251"/>
    <lineage>
        <taxon>Eukaryota</taxon>
        <taxon>Viridiplantae</taxon>
        <taxon>Streptophyta</taxon>
        <taxon>Embryophyta</taxon>
        <taxon>Bryophyta</taxon>
        <taxon>Sphagnophytina</taxon>
        <taxon>Sphagnopsida</taxon>
        <taxon>Sphagnales</taxon>
        <taxon>Sphagnaceae</taxon>
        <taxon>Sphagnum</taxon>
    </lineage>
</organism>
<reference evidence="2" key="1">
    <citation type="submission" date="2024-02" db="EMBL/GenBank/DDBJ databases">
        <authorList>
            <consortium name="ELIXIR-Norway"/>
            <consortium name="Elixir Norway"/>
        </authorList>
    </citation>
    <scope>NUCLEOTIDE SEQUENCE</scope>
</reference>
<keyword evidence="1" id="KW-0732">Signal</keyword>
<dbReference type="EMBL" id="OZ019909">
    <property type="protein sequence ID" value="CAK9209491.1"/>
    <property type="molecule type" value="Genomic_DNA"/>
</dbReference>
<feature type="chain" id="PRO_5046924720" description="F-box protein" evidence="1">
    <location>
        <begin position="27"/>
        <end position="344"/>
    </location>
</feature>
<sequence>MIPMEKLKGELLLVLQVVDLISFAGLLVVDTGNQGPAFKVKPKGGTPMVVNEKFWKHGIYPHPQSIVYVTNPLTQEYRILPPVAGRLLKGKAARLVWRNMERTSYMLILVGYDDKVQGSQKRKREFEDQVGIFVYCSELESYSHADCIYGRPNVRIREGDSGLGVIGYGVYFGGYSSRKSGNQPQCPCIYYFNVSKNDKCHEQTPFTVPELPAGISLLAPRVLQVGPERLFAVTRQSESLGAVFLTDILLTEKGRCHGFQLIATTPDDVTNEIFRKTECESLCDVSACCGIIAIRGGGKSNIVALYNVELNKWSITRFPRQRDVKVAYFKMMEAAYEPNFLARP</sequence>
<feature type="signal peptide" evidence="1">
    <location>
        <begin position="1"/>
        <end position="26"/>
    </location>
</feature>
<evidence type="ECO:0000256" key="1">
    <source>
        <dbReference type="SAM" id="SignalP"/>
    </source>
</evidence>
<name>A0ABP0U094_9BRYO</name>
<proteinExistence type="predicted"/>
<evidence type="ECO:0000313" key="2">
    <source>
        <dbReference type="EMBL" id="CAK9209491.1"/>
    </source>
</evidence>
<evidence type="ECO:0000313" key="3">
    <source>
        <dbReference type="Proteomes" id="UP001497512"/>
    </source>
</evidence>
<accession>A0ABP0U094</accession>